<dbReference type="Proteomes" id="UP001268896">
    <property type="component" value="Unassembled WGS sequence"/>
</dbReference>
<sequence length="273" mass="31363">MSIGNFYLHPLQDYFNTSIEVVLKYIDYATKLTLSQDLIVLNNIYSEVDSNGKSLLDFLYDENQTEMKNYLTEYFTKLGSGQGSNIRWSGNKTLDVVKDEISFNKFITDWDIPYATLSEEKSYGIDLIFIESTNNFQEYAKLAADCYENLAVSDRSFKKASSKCRWEEYSKELTRHLDALNRFSKDLKSLDEKDNGKRILLLQSTYGIICSGLGSGENGADFETEDPIEDGVMKKFIPHTKLFKPNSAERIYFRWPEDEDGKIAIGHIGDHMN</sequence>
<gene>
    <name evidence="1" type="ORF">P7I32_02990</name>
</gene>
<dbReference type="RefSeq" id="WP_311903556.1">
    <property type="nucleotide sequence ID" value="NZ_JAMWTD010000007.1"/>
</dbReference>
<accession>A0AAW8UP68</accession>
<protein>
    <submittedName>
        <fullName evidence="1">Uncharacterized protein</fullName>
    </submittedName>
</protein>
<comment type="caution">
    <text evidence="1">The sequence shown here is derived from an EMBL/GenBank/DDBJ whole genome shotgun (WGS) entry which is preliminary data.</text>
</comment>
<proteinExistence type="predicted"/>
<name>A0AAW8UP68_ENTCA</name>
<reference evidence="1" key="1">
    <citation type="submission" date="2023-03" db="EMBL/GenBank/DDBJ databases">
        <authorList>
            <person name="Shen W."/>
            <person name="Cai J."/>
        </authorList>
    </citation>
    <scope>NUCLEOTIDE SEQUENCE</scope>
    <source>
        <strain evidence="1">K72-2</strain>
    </source>
</reference>
<dbReference type="AlphaFoldDB" id="A0AAW8UP68"/>
<evidence type="ECO:0000313" key="2">
    <source>
        <dbReference type="Proteomes" id="UP001268896"/>
    </source>
</evidence>
<dbReference type="EMBL" id="JARQDV010000001">
    <property type="protein sequence ID" value="MDT2963556.1"/>
    <property type="molecule type" value="Genomic_DNA"/>
</dbReference>
<evidence type="ECO:0000313" key="1">
    <source>
        <dbReference type="EMBL" id="MDT2963556.1"/>
    </source>
</evidence>
<organism evidence="1 2">
    <name type="scientific">Enterococcus casseliflavus</name>
    <name type="common">Enterococcus flavescens</name>
    <dbReference type="NCBI Taxonomy" id="37734"/>
    <lineage>
        <taxon>Bacteria</taxon>
        <taxon>Bacillati</taxon>
        <taxon>Bacillota</taxon>
        <taxon>Bacilli</taxon>
        <taxon>Lactobacillales</taxon>
        <taxon>Enterococcaceae</taxon>
        <taxon>Enterococcus</taxon>
    </lineage>
</organism>